<dbReference type="AlphaFoldDB" id="A0A6M6BD17"/>
<dbReference type="KEGG" id="hts:HMJ29_03790"/>
<protein>
    <submittedName>
        <fullName evidence="1">Uncharacterized protein</fullName>
    </submittedName>
</protein>
<dbReference type="InterPro" id="IPR046644">
    <property type="entry name" value="DUF6756"/>
</dbReference>
<dbReference type="Pfam" id="PF20541">
    <property type="entry name" value="DUF6756"/>
    <property type="match status" value="1"/>
</dbReference>
<organism evidence="1 2">
    <name type="scientific">Hymenobacter taeanensis</name>
    <dbReference type="NCBI Taxonomy" id="2735321"/>
    <lineage>
        <taxon>Bacteria</taxon>
        <taxon>Pseudomonadati</taxon>
        <taxon>Bacteroidota</taxon>
        <taxon>Cytophagia</taxon>
        <taxon>Cytophagales</taxon>
        <taxon>Hymenobacteraceae</taxon>
        <taxon>Hymenobacter</taxon>
    </lineage>
</organism>
<reference evidence="1 2" key="1">
    <citation type="submission" date="2020-05" db="EMBL/GenBank/DDBJ databases">
        <title>Complete genome sequence of Hymenobacter sp. TS19 in Coasted Sand Dune.</title>
        <authorList>
            <person name="Lee J.-H."/>
            <person name="Jung J.-H."/>
            <person name="Jeong S."/>
            <person name="Zhao L."/>
            <person name="Kim M.-K."/>
            <person name="Seo H.-S."/>
            <person name="Lim S."/>
        </authorList>
    </citation>
    <scope>NUCLEOTIDE SEQUENCE [LARGE SCALE GENOMIC DNA]</scope>
    <source>
        <strain evidence="1 2">TS19</strain>
    </source>
</reference>
<dbReference type="EMBL" id="CP053538">
    <property type="protein sequence ID" value="QJX46106.1"/>
    <property type="molecule type" value="Genomic_DNA"/>
</dbReference>
<sequence length="163" mass="19278">MWSDLRVEIEQARQRLRLPKQEFAPLPFTTEWASLEERIYHAFCRLNHPTVRPCWLWERLRPGAVGLVCEYDPLTQLTSLVDPEEIVWLVLNETVSFRDKFWFYWGTPHAIHSVLAECYYLDEVYLISKKYTWLLCLNHHDALYGIGSPIQERLLARGAKSLS</sequence>
<accession>A0A6M6BD17</accession>
<dbReference type="Proteomes" id="UP000501623">
    <property type="component" value="Chromosome"/>
</dbReference>
<keyword evidence="2" id="KW-1185">Reference proteome</keyword>
<evidence type="ECO:0000313" key="1">
    <source>
        <dbReference type="EMBL" id="QJX46106.1"/>
    </source>
</evidence>
<name>A0A6M6BD17_9BACT</name>
<proteinExistence type="predicted"/>
<evidence type="ECO:0000313" key="2">
    <source>
        <dbReference type="Proteomes" id="UP000501623"/>
    </source>
</evidence>
<dbReference type="RefSeq" id="WP_171590239.1">
    <property type="nucleotide sequence ID" value="NZ_CP053538.1"/>
</dbReference>
<gene>
    <name evidence="1" type="ORF">HMJ29_03790</name>
</gene>